<keyword evidence="1" id="KW-0175">Coiled coil</keyword>
<organism evidence="2 3">
    <name type="scientific">Caenorhabditis elegans</name>
    <dbReference type="NCBI Taxonomy" id="6239"/>
    <lineage>
        <taxon>Eukaryota</taxon>
        <taxon>Metazoa</taxon>
        <taxon>Ecdysozoa</taxon>
        <taxon>Nematoda</taxon>
        <taxon>Chromadorea</taxon>
        <taxon>Rhabditida</taxon>
        <taxon>Rhabditina</taxon>
        <taxon>Rhabditomorpha</taxon>
        <taxon>Rhabditoidea</taxon>
        <taxon>Rhabditidae</taxon>
        <taxon>Peloderinae</taxon>
        <taxon>Caenorhabditis</taxon>
    </lineage>
</organism>
<dbReference type="STRING" id="6239.Y75B8A.39.1"/>
<proteinExistence type="predicted"/>
<evidence type="ECO:0000256" key="1">
    <source>
        <dbReference type="SAM" id="Coils"/>
    </source>
</evidence>
<dbReference type="AlphaFoldDB" id="Q67X95"/>
<dbReference type="PaxDb" id="6239-Y75B8A.39"/>
<dbReference type="HOGENOM" id="CLU_1246349_0_0_1"/>
<protein>
    <submittedName>
        <fullName evidence="2">Coiled-coil domain-containing protein 73</fullName>
    </submittedName>
</protein>
<reference evidence="2 3" key="1">
    <citation type="journal article" date="1998" name="Science">
        <title>Genome sequence of the nematode C. elegans: a platform for investigating biology.</title>
        <authorList>
            <consortium name="The C. elegans sequencing consortium"/>
            <person name="Sulson J.E."/>
            <person name="Waterston R."/>
        </authorList>
    </citation>
    <scope>NUCLEOTIDE SEQUENCE [LARGE SCALE GENOMIC DNA]</scope>
    <source>
        <strain evidence="2 3">Bristol N2</strain>
    </source>
</reference>
<gene>
    <name evidence="2" type="ORF">CELE_Y75B8A.39</name>
    <name evidence="2 4" type="ORF">Y75B8A.39</name>
</gene>
<dbReference type="CTD" id="3565029"/>
<evidence type="ECO:0000313" key="2">
    <source>
        <dbReference type="EMBL" id="CAH19095.1"/>
    </source>
</evidence>
<dbReference type="PhylomeDB" id="Q67X95"/>
<accession>Q67X95</accession>
<feature type="coiled-coil region" evidence="1">
    <location>
        <begin position="33"/>
        <end position="67"/>
    </location>
</feature>
<dbReference type="SMR" id="Q67X95"/>
<dbReference type="KEGG" id="cel:CELE_Y75B8A.39"/>
<dbReference type="EMBL" id="BX284603">
    <property type="protein sequence ID" value="CAH19095.1"/>
    <property type="molecule type" value="Genomic_DNA"/>
</dbReference>
<dbReference type="RefSeq" id="NP_001022947.1">
    <property type="nucleotide sequence ID" value="NM_001027776.1"/>
</dbReference>
<name>Q67X95_CAEEL</name>
<dbReference type="Proteomes" id="UP000001940">
    <property type="component" value="Chromosome III"/>
</dbReference>
<dbReference type="WormBase" id="Y75B8A.39">
    <property type="protein sequence ID" value="CE37299"/>
    <property type="gene ID" value="WBGene00023483"/>
</dbReference>
<dbReference type="AGR" id="WB:WBGene00023483"/>
<keyword evidence="3" id="KW-1185">Reference proteome</keyword>
<evidence type="ECO:0000313" key="4">
    <source>
        <dbReference type="WormBase" id="Y75B8A.39"/>
    </source>
</evidence>
<sequence>MSSDSLTSLTFELSKNDKNKSREKNKLHSAVCLKKKKQNLTDNQELCDKLQLEINILQSQIHEKEKTLCLGSCQEDLFNFLQYYNNNKQAIEKMVEHGKSQDQNLIKRQKALADAENELKVKKEHNDNKREMAVRENVSTVTIATRYSRAKFNCDMCFFSVKAMILEYEIRKCHQILDLLNQIYNLRVSCIQYVITFQLPLIMHIPCNVAVSQLKRPTFVLH</sequence>
<dbReference type="InParanoid" id="Q67X95"/>
<dbReference type="Bgee" id="WBGene00023483">
    <property type="expression patterns" value="Expressed in pharyngeal muscle cell (C elegans) and 1 other cell type or tissue"/>
</dbReference>
<dbReference type="UCSC" id="Y75B8A.39">
    <property type="organism name" value="c. elegans"/>
</dbReference>
<dbReference type="GeneID" id="3565029"/>
<evidence type="ECO:0000313" key="3">
    <source>
        <dbReference type="Proteomes" id="UP000001940"/>
    </source>
</evidence>